<evidence type="ECO:0000313" key="2">
    <source>
        <dbReference type="Proteomes" id="UP000270487"/>
    </source>
</evidence>
<dbReference type="Proteomes" id="UP000270487">
    <property type="component" value="Chromosome"/>
</dbReference>
<evidence type="ECO:0000313" key="1">
    <source>
        <dbReference type="EMBL" id="VEI63924.1"/>
    </source>
</evidence>
<dbReference type="EMBL" id="LR134492">
    <property type="protein sequence ID" value="VEI63924.1"/>
    <property type="molecule type" value="Genomic_DNA"/>
</dbReference>
<gene>
    <name evidence="1" type="ORF">NCTC13193_00938</name>
</gene>
<accession>A0A448S889</accession>
<sequence>MLSRCSTEARYGVPFFMAKNCEFEHNLCPAKTHLGICTMCP</sequence>
<name>A0A448S889_SERFO</name>
<reference evidence="1 2" key="1">
    <citation type="submission" date="2018-12" db="EMBL/GenBank/DDBJ databases">
        <authorList>
            <consortium name="Pathogen Informatics"/>
        </authorList>
    </citation>
    <scope>NUCLEOTIDE SEQUENCE [LARGE SCALE GENOMIC DNA]</scope>
    <source>
        <strain evidence="1 2">NCTC13193</strain>
    </source>
</reference>
<organism evidence="1 2">
    <name type="scientific">Serratia fonticola</name>
    <dbReference type="NCBI Taxonomy" id="47917"/>
    <lineage>
        <taxon>Bacteria</taxon>
        <taxon>Pseudomonadati</taxon>
        <taxon>Pseudomonadota</taxon>
        <taxon>Gammaproteobacteria</taxon>
        <taxon>Enterobacterales</taxon>
        <taxon>Yersiniaceae</taxon>
        <taxon>Serratia</taxon>
    </lineage>
</organism>
<protein>
    <submittedName>
        <fullName evidence="1">Uncharacterized protein</fullName>
    </submittedName>
</protein>
<dbReference type="AlphaFoldDB" id="A0A448S889"/>
<proteinExistence type="predicted"/>